<accession>A0A1N6UGE2</accession>
<evidence type="ECO:0000313" key="1">
    <source>
        <dbReference type="EMBL" id="SIQ64650.1"/>
    </source>
</evidence>
<sequence>MNTTTRLIPVFNGELDGRQQQLCDARDLHQ</sequence>
<dbReference type="EMBL" id="FTMC01000008">
    <property type="protein sequence ID" value="SIQ64650.1"/>
    <property type="molecule type" value="Genomic_DNA"/>
</dbReference>
<name>A0A1N6UGE2_9PSED</name>
<protein>
    <submittedName>
        <fullName evidence="1">Anti-repressor protein</fullName>
    </submittedName>
</protein>
<evidence type="ECO:0000313" key="2">
    <source>
        <dbReference type="Proteomes" id="UP000186079"/>
    </source>
</evidence>
<gene>
    <name evidence="1" type="ORF">SAMN05421672_108138</name>
</gene>
<reference evidence="1 2" key="1">
    <citation type="submission" date="2017-01" db="EMBL/GenBank/DDBJ databases">
        <authorList>
            <person name="Mah S.A."/>
            <person name="Swanson W.J."/>
            <person name="Moy G.W."/>
            <person name="Vacquier V.D."/>
        </authorList>
    </citation>
    <scope>NUCLEOTIDE SEQUENCE [LARGE SCALE GENOMIC DNA]</scope>
    <source>
        <strain evidence="1 2">ATCC 29606</strain>
    </source>
</reference>
<organism evidence="1 2">
    <name type="scientific">Pseudomonas flexibilis</name>
    <dbReference type="NCBI Taxonomy" id="706570"/>
    <lineage>
        <taxon>Bacteria</taxon>
        <taxon>Pseudomonadati</taxon>
        <taxon>Pseudomonadota</taxon>
        <taxon>Gammaproteobacteria</taxon>
        <taxon>Pseudomonadales</taxon>
        <taxon>Pseudomonadaceae</taxon>
        <taxon>Pseudomonas</taxon>
    </lineage>
</organism>
<proteinExistence type="predicted"/>
<dbReference type="Proteomes" id="UP000186079">
    <property type="component" value="Unassembled WGS sequence"/>
</dbReference>
<dbReference type="AlphaFoldDB" id="A0A1N6UGE2"/>